<keyword evidence="7" id="KW-1133">Transmembrane helix</keyword>
<dbReference type="SUPFAM" id="SSF52743">
    <property type="entry name" value="Subtilisin-like"/>
    <property type="match status" value="1"/>
</dbReference>
<accession>A0ABQ4CR52</accession>
<dbReference type="PANTHER" id="PTHR43806:SF11">
    <property type="entry name" value="CEREVISIN-RELATED"/>
    <property type="match status" value="1"/>
</dbReference>
<feature type="domain" description="Peptidase S8/S53" evidence="9">
    <location>
        <begin position="231"/>
        <end position="450"/>
    </location>
</feature>
<feature type="region of interest" description="Disordered" evidence="6">
    <location>
        <begin position="92"/>
        <end position="228"/>
    </location>
</feature>
<keyword evidence="2 5" id="KW-0645">Protease</keyword>
<comment type="caution">
    <text evidence="10">The sequence shown here is derived from an EMBL/GenBank/DDBJ whole genome shotgun (WGS) entry which is preliminary data.</text>
</comment>
<dbReference type="InterPro" id="IPR015500">
    <property type="entry name" value="Peptidase_S8_subtilisin-rel"/>
</dbReference>
<protein>
    <recommendedName>
        <fullName evidence="9">Peptidase S8/S53 domain-containing protein</fullName>
    </recommendedName>
</protein>
<keyword evidence="7" id="KW-0472">Membrane</keyword>
<dbReference type="PROSITE" id="PS51892">
    <property type="entry name" value="SUBTILASE"/>
    <property type="match status" value="1"/>
</dbReference>
<feature type="chain" id="PRO_5047244801" description="Peptidase S8/S53 domain-containing protein" evidence="8">
    <location>
        <begin position="30"/>
        <end position="525"/>
    </location>
</feature>
<dbReference type="InterPro" id="IPR036852">
    <property type="entry name" value="Peptidase_S8/S53_dom_sf"/>
</dbReference>
<dbReference type="Gene3D" id="3.40.50.200">
    <property type="entry name" value="Peptidase S8/S53 domain"/>
    <property type="match status" value="2"/>
</dbReference>
<evidence type="ECO:0000313" key="11">
    <source>
        <dbReference type="Proteomes" id="UP000604117"/>
    </source>
</evidence>
<feature type="signal peptide" evidence="8">
    <location>
        <begin position="1"/>
        <end position="29"/>
    </location>
</feature>
<keyword evidence="8" id="KW-0732">Signal</keyword>
<dbReference type="PROSITE" id="PS00136">
    <property type="entry name" value="SUBTILASE_ASP"/>
    <property type="match status" value="1"/>
</dbReference>
<evidence type="ECO:0000256" key="8">
    <source>
        <dbReference type="SAM" id="SignalP"/>
    </source>
</evidence>
<feature type="active site" description="Charge relay system" evidence="5">
    <location>
        <position position="403"/>
    </location>
</feature>
<evidence type="ECO:0000256" key="7">
    <source>
        <dbReference type="SAM" id="Phobius"/>
    </source>
</evidence>
<comment type="similarity">
    <text evidence="1 5">Belongs to the peptidase S8 family.</text>
</comment>
<evidence type="ECO:0000256" key="4">
    <source>
        <dbReference type="ARBA" id="ARBA00022825"/>
    </source>
</evidence>
<feature type="compositionally biased region" description="Gly residues" evidence="6">
    <location>
        <begin position="211"/>
        <end position="228"/>
    </location>
</feature>
<name>A0ABQ4CR52_9ACTN</name>
<feature type="compositionally biased region" description="Low complexity" evidence="6">
    <location>
        <begin position="170"/>
        <end position="183"/>
    </location>
</feature>
<evidence type="ECO:0000256" key="6">
    <source>
        <dbReference type="SAM" id="MobiDB-lite"/>
    </source>
</evidence>
<evidence type="ECO:0000256" key="3">
    <source>
        <dbReference type="ARBA" id="ARBA00022801"/>
    </source>
</evidence>
<dbReference type="PANTHER" id="PTHR43806">
    <property type="entry name" value="PEPTIDASE S8"/>
    <property type="match status" value="1"/>
</dbReference>
<evidence type="ECO:0000313" key="10">
    <source>
        <dbReference type="EMBL" id="GIF73771.1"/>
    </source>
</evidence>
<proteinExistence type="inferred from homology"/>
<dbReference type="InterPro" id="IPR023827">
    <property type="entry name" value="Peptidase_S8_Asp-AS"/>
</dbReference>
<keyword evidence="11" id="KW-1185">Reference proteome</keyword>
<keyword evidence="7" id="KW-0812">Transmembrane</keyword>
<feature type="active site" description="Charge relay system" evidence="5">
    <location>
        <position position="235"/>
    </location>
</feature>
<dbReference type="InterPro" id="IPR022398">
    <property type="entry name" value="Peptidase_S8_His-AS"/>
</dbReference>
<evidence type="ECO:0000256" key="5">
    <source>
        <dbReference type="PROSITE-ProRule" id="PRU01240"/>
    </source>
</evidence>
<dbReference type="PROSITE" id="PS00137">
    <property type="entry name" value="SUBTILASE_HIS"/>
    <property type="match status" value="1"/>
</dbReference>
<dbReference type="EMBL" id="BONE01000024">
    <property type="protein sequence ID" value="GIF73771.1"/>
    <property type="molecule type" value="Genomic_DNA"/>
</dbReference>
<evidence type="ECO:0000256" key="1">
    <source>
        <dbReference type="ARBA" id="ARBA00011073"/>
    </source>
</evidence>
<evidence type="ECO:0000256" key="2">
    <source>
        <dbReference type="ARBA" id="ARBA00022670"/>
    </source>
</evidence>
<organism evidence="10 11">
    <name type="scientific">Asanoa siamensis</name>
    <dbReference type="NCBI Taxonomy" id="926357"/>
    <lineage>
        <taxon>Bacteria</taxon>
        <taxon>Bacillati</taxon>
        <taxon>Actinomycetota</taxon>
        <taxon>Actinomycetes</taxon>
        <taxon>Micromonosporales</taxon>
        <taxon>Micromonosporaceae</taxon>
        <taxon>Asanoa</taxon>
    </lineage>
</organism>
<feature type="active site" description="Charge relay system" evidence="5">
    <location>
        <position position="71"/>
    </location>
</feature>
<feature type="transmembrane region" description="Helical" evidence="7">
    <location>
        <begin position="491"/>
        <end position="512"/>
    </location>
</feature>
<feature type="compositionally biased region" description="Gly residues" evidence="6">
    <location>
        <begin position="129"/>
        <end position="158"/>
    </location>
</feature>
<keyword evidence="4 5" id="KW-0720">Serine protease</keyword>
<dbReference type="Pfam" id="PF00082">
    <property type="entry name" value="Peptidase_S8"/>
    <property type="match status" value="1"/>
</dbReference>
<dbReference type="InterPro" id="IPR000209">
    <property type="entry name" value="Peptidase_S8/S53_dom"/>
</dbReference>
<dbReference type="Proteomes" id="UP000604117">
    <property type="component" value="Unassembled WGS sequence"/>
</dbReference>
<dbReference type="PRINTS" id="PR00723">
    <property type="entry name" value="SUBTILISIN"/>
</dbReference>
<dbReference type="RefSeq" id="WP_203713854.1">
    <property type="nucleotide sequence ID" value="NZ_BONE01000024.1"/>
</dbReference>
<evidence type="ECO:0000259" key="9">
    <source>
        <dbReference type="Pfam" id="PF00082"/>
    </source>
</evidence>
<dbReference type="InterPro" id="IPR050131">
    <property type="entry name" value="Peptidase_S8_subtilisin-like"/>
</dbReference>
<reference evidence="10 11" key="1">
    <citation type="submission" date="2021-01" db="EMBL/GenBank/DDBJ databases">
        <title>Whole genome shotgun sequence of Asanoa siamensis NBRC 107932.</title>
        <authorList>
            <person name="Komaki H."/>
            <person name="Tamura T."/>
        </authorList>
    </citation>
    <scope>NUCLEOTIDE SEQUENCE [LARGE SCALE GENOMIC DNA]</scope>
    <source>
        <strain evidence="10 11">NBRC 107932</strain>
    </source>
</reference>
<gene>
    <name evidence="10" type="ORF">Asi02nite_32890</name>
</gene>
<keyword evidence="3 5" id="KW-0378">Hydrolase</keyword>
<sequence>MNPRSRFLAATLTCLIGASSLAAPGVAHAAARCGPNVVDPLAEAPWPLTRLRPDLAWPLSTGVGVKVAVIDSGVSANHPALAGKVLPGHDFLTDANGSNGNEDNRTDNDNGGNANGDGRDGDDDRDGNGNDGDGNGNDGDGIGNGSDAGGSDGNGNDDGAGSDDNGDGSGSDADSNGDGSGDSNGDDNGDDNGNGNANGNGDVGDGDDGGADGSGDGAGLSVRGGGDGGCDENGHGTLIAGIIAGGETVSSGFRFHGVAPGARIVPIRVLRDQRRSVEPGLSGDIADAIRLAVDEFDADVINLSLTTPPTAELAAAVAHAIDERVVVVAAAGNTGESGVESGRPTYPAAYPGVLAVASVNAEDRHVASSTAGDFVDVAAPGERIAGPAPAGGGYLFSAEGGTSFATGYVSGVAALIRAYDRGLSPAEVADRIVRTADHPSDLWNAEVGHGVVNPVRAVGALDAPAAAAAGEQSVRNAPPPPSPLGAVSTTAVVVAVLGVALALLILAAVPIVRRGRRRAWRAAGR</sequence>